<dbReference type="OMA" id="CIYAWRA"/>
<feature type="repeat" description="WD" evidence="3">
    <location>
        <begin position="553"/>
        <end position="594"/>
    </location>
</feature>
<dbReference type="FunFam" id="2.130.10.10:FF:000200">
    <property type="entry name" value="U3 small nucleolar RNA-associated protein 21"/>
    <property type="match status" value="1"/>
</dbReference>
<reference evidence="7" key="1">
    <citation type="submission" date="2021-08" db="EMBL/GenBank/DDBJ databases">
        <title>WGS assembly of Ceratopteris richardii.</title>
        <authorList>
            <person name="Marchant D.B."/>
            <person name="Chen G."/>
            <person name="Jenkins J."/>
            <person name="Shu S."/>
            <person name="Leebens-Mack J."/>
            <person name="Grimwood J."/>
            <person name="Schmutz J."/>
            <person name="Soltis P."/>
            <person name="Soltis D."/>
            <person name="Chen Z.-H."/>
        </authorList>
    </citation>
    <scope>NUCLEOTIDE SEQUENCE</scope>
    <source>
        <strain evidence="7">Whitten #5841</strain>
        <tissue evidence="7">Leaf</tissue>
    </source>
</reference>
<keyword evidence="2" id="KW-0677">Repeat</keyword>
<sequence>MGIFEPYRALGYITENVPFAVQRRGLETFVTVSVGKAFQIFNCAKLILVFVGPQLEKKIRALTCWRDYTYAASGTSIFVFRRAHQVAQWSAHQNKVVHLISLGDHVISMDCKGWIFVWEATNLGKEANPLRRILIEEPASPTCLMHPDTYLNKVIVGTEEGPLYLWNINTGKLLYKFKGWASPVRCCVGSPALDVVGIGCADGKIHLHNLKFDETIVTFSHTTRGAVTALSFRTDGQPILAAGGSSGIISIWNLEKQKLQGVIKDAHDSAICALHFLPNEPVLLSAGADNSLKMWIFDSNDGEARLLRFRSGHSAPPAFIRYYGNGRHILSAGQDRAFRVFSTIQDQQSRELSQGHIAKRARKFKFKEEELKLPPVISFDAAEIRERDWCNVVTCHVDDTVAYTWRLQNFVIGEQILKPTASNCGAVKACAISCCGNFALIGTEEGYLERFNIQSGISRQVYHDVDLAELKAHWGAIVGIACDSTNTLIISGGYDMHIKVWNFKSGEVKSRWSVGSPLVKIQFHRGNGLLATISDDLVLRVYDVIAARLVRTFRGHNDRVTDLCFSEDGKWILSSAMDGTIRIWDVVSAKQLDAMHVAEPVTSLSLSPTMDMLATTHVGHIGIYLWGNRLLYSGILDYGSVVSGEKVVEVLLPTVSSVDEHSNNNEDEECIKESTVQEIQKNSETSLEGDLLGMCPQIMPDMVTLSLLPKAQWQSLVNLDIIKMRNKPVDPPKKPEKAPFFLPSLPSLSGEPTFVKPNSSENDQLSKGKEGKKALSLKKDDSNWDSTFVRLLHSCAEAKDFENLLQFLKGLSPSELDMEFQMLRMLDDSDVLDESSLKQLKEIGLILDFLIESVKAKRDFEFIQALTRLFLKVHGETILQQPCLQKKAKVLLNLLSASWERLDNIFQNVRCTLSFLSNALY</sequence>
<dbReference type="SUPFAM" id="SSF50969">
    <property type="entry name" value="YVTN repeat-like/Quinoprotein amine dehydrogenase"/>
    <property type="match status" value="1"/>
</dbReference>
<dbReference type="GO" id="GO:0034388">
    <property type="term" value="C:Pwp2p-containing subcomplex of 90S preribosome"/>
    <property type="evidence" value="ECO:0007669"/>
    <property type="project" value="TreeGrafter"/>
</dbReference>
<dbReference type="AlphaFoldDB" id="A0A8T2SJW5"/>
<dbReference type="OrthoDB" id="10250769at2759"/>
<dbReference type="GO" id="GO:0006364">
    <property type="term" value="P:rRNA processing"/>
    <property type="evidence" value="ECO:0007669"/>
    <property type="project" value="InterPro"/>
</dbReference>
<dbReference type="CDD" id="cd00200">
    <property type="entry name" value="WD40"/>
    <property type="match status" value="1"/>
</dbReference>
<dbReference type="PROSITE" id="PS50294">
    <property type="entry name" value="WD_REPEATS_REGION"/>
    <property type="match status" value="3"/>
</dbReference>
<dbReference type="InterPro" id="IPR007319">
    <property type="entry name" value="WDR36/Utp21_C"/>
</dbReference>
<dbReference type="InterPro" id="IPR001680">
    <property type="entry name" value="WD40_rpt"/>
</dbReference>
<dbReference type="EMBL" id="CM035424">
    <property type="protein sequence ID" value="KAH7352310.1"/>
    <property type="molecule type" value="Genomic_DNA"/>
</dbReference>
<dbReference type="EMBL" id="CM035424">
    <property type="protein sequence ID" value="KAH7352313.1"/>
    <property type="molecule type" value="Genomic_DNA"/>
</dbReference>
<evidence type="ECO:0000259" key="5">
    <source>
        <dbReference type="Pfam" id="PF04192"/>
    </source>
</evidence>
<dbReference type="PROSITE" id="PS50082">
    <property type="entry name" value="WD_REPEATS_2"/>
    <property type="match status" value="3"/>
</dbReference>
<feature type="domain" description="WDR36/Utp21 C-terminal" evidence="5">
    <location>
        <begin position="697"/>
        <end position="917"/>
    </location>
</feature>
<evidence type="ECO:0000259" key="6">
    <source>
        <dbReference type="Pfam" id="PF25171"/>
    </source>
</evidence>
<dbReference type="EMBL" id="CM035424">
    <property type="protein sequence ID" value="KAH7352307.1"/>
    <property type="molecule type" value="Genomic_DNA"/>
</dbReference>
<dbReference type="PANTHER" id="PTHR22840">
    <property type="entry name" value="WD REPEAT-CONTAINING PROTEIN 36"/>
    <property type="match status" value="1"/>
</dbReference>
<evidence type="ECO:0000256" key="1">
    <source>
        <dbReference type="ARBA" id="ARBA00022574"/>
    </source>
</evidence>
<dbReference type="InterPro" id="IPR019775">
    <property type="entry name" value="WD40_repeat_CS"/>
</dbReference>
<dbReference type="GO" id="GO:0032040">
    <property type="term" value="C:small-subunit processome"/>
    <property type="evidence" value="ECO:0007669"/>
    <property type="project" value="InterPro"/>
</dbReference>
<dbReference type="InterPro" id="IPR059157">
    <property type="entry name" value="WDR36-Utp21_N"/>
</dbReference>
<dbReference type="InterPro" id="IPR015943">
    <property type="entry name" value="WD40/YVTN_repeat-like_dom_sf"/>
</dbReference>
<dbReference type="InterPro" id="IPR036322">
    <property type="entry name" value="WD40_repeat_dom_sf"/>
</dbReference>
<protein>
    <submittedName>
        <fullName evidence="7">Uncharacterized protein</fullName>
    </submittedName>
</protein>
<dbReference type="PROSITE" id="PS00678">
    <property type="entry name" value="WD_REPEATS_1"/>
    <property type="match status" value="2"/>
</dbReference>
<feature type="repeat" description="WD" evidence="3">
    <location>
        <begin position="470"/>
        <end position="511"/>
    </location>
</feature>
<feature type="region of interest" description="Disordered" evidence="4">
    <location>
        <begin position="751"/>
        <end position="774"/>
    </location>
</feature>
<dbReference type="EMBL" id="CM035424">
    <property type="protein sequence ID" value="KAH7352309.1"/>
    <property type="molecule type" value="Genomic_DNA"/>
</dbReference>
<name>A0A8T2SJW5_CERRI</name>
<feature type="repeat" description="WD" evidence="3">
    <location>
        <begin position="264"/>
        <end position="295"/>
    </location>
</feature>
<feature type="domain" description="WDR36/Utp21 N-terminal" evidence="6">
    <location>
        <begin position="30"/>
        <end position="298"/>
    </location>
</feature>
<dbReference type="Pfam" id="PF25171">
    <property type="entry name" value="Beta-prop_WDR36-Utp21_1st"/>
    <property type="match status" value="1"/>
</dbReference>
<dbReference type="Gene3D" id="2.130.10.10">
    <property type="entry name" value="YVTN repeat-like/Quinoprotein amine dehydrogenase"/>
    <property type="match status" value="2"/>
</dbReference>
<dbReference type="FunFam" id="2.130.10.10:FF:000109">
    <property type="entry name" value="WD repeat domain 36"/>
    <property type="match status" value="1"/>
</dbReference>
<evidence type="ECO:0000313" key="8">
    <source>
        <dbReference type="Proteomes" id="UP000825935"/>
    </source>
</evidence>
<comment type="caution">
    <text evidence="7">The sequence shown here is derived from an EMBL/GenBank/DDBJ whole genome shotgun (WGS) entry which is preliminary data.</text>
</comment>
<dbReference type="Pfam" id="PF25168">
    <property type="entry name" value="Beta-prop_WDR36-Utp21_2nd"/>
    <property type="match status" value="1"/>
</dbReference>
<dbReference type="Pfam" id="PF04192">
    <property type="entry name" value="Utp21"/>
    <property type="match status" value="1"/>
</dbReference>
<organism evidence="7 8">
    <name type="scientific">Ceratopteris richardii</name>
    <name type="common">Triangle waterfern</name>
    <dbReference type="NCBI Taxonomy" id="49495"/>
    <lineage>
        <taxon>Eukaryota</taxon>
        <taxon>Viridiplantae</taxon>
        <taxon>Streptophyta</taxon>
        <taxon>Embryophyta</taxon>
        <taxon>Tracheophyta</taxon>
        <taxon>Polypodiopsida</taxon>
        <taxon>Polypodiidae</taxon>
        <taxon>Polypodiales</taxon>
        <taxon>Pteridineae</taxon>
        <taxon>Pteridaceae</taxon>
        <taxon>Parkerioideae</taxon>
        <taxon>Ceratopteris</taxon>
    </lineage>
</organism>
<gene>
    <name evidence="7" type="ORF">KP509_19G039200</name>
</gene>
<evidence type="ECO:0000256" key="2">
    <source>
        <dbReference type="ARBA" id="ARBA00022737"/>
    </source>
</evidence>
<evidence type="ECO:0000313" key="7">
    <source>
        <dbReference type="EMBL" id="KAH7352310.1"/>
    </source>
</evidence>
<dbReference type="InterPro" id="IPR011044">
    <property type="entry name" value="Quino_amine_DH_bsu"/>
</dbReference>
<dbReference type="EMBL" id="CM035424">
    <property type="protein sequence ID" value="KAH7352306.1"/>
    <property type="molecule type" value="Genomic_DNA"/>
</dbReference>
<dbReference type="SUPFAM" id="SSF50978">
    <property type="entry name" value="WD40 repeat-like"/>
    <property type="match status" value="1"/>
</dbReference>
<dbReference type="PANTHER" id="PTHR22840:SF12">
    <property type="entry name" value="WD REPEAT-CONTAINING PROTEIN 36"/>
    <property type="match status" value="1"/>
</dbReference>
<evidence type="ECO:0000256" key="3">
    <source>
        <dbReference type="PROSITE-ProRule" id="PRU00221"/>
    </source>
</evidence>
<dbReference type="EMBL" id="CM035424">
    <property type="protein sequence ID" value="KAH7352312.1"/>
    <property type="molecule type" value="Genomic_DNA"/>
</dbReference>
<accession>A0A8T2SJW5</accession>
<dbReference type="Proteomes" id="UP000825935">
    <property type="component" value="Chromosome 19"/>
</dbReference>
<dbReference type="SMART" id="SM00320">
    <property type="entry name" value="WD40"/>
    <property type="match status" value="9"/>
</dbReference>
<evidence type="ECO:0000256" key="4">
    <source>
        <dbReference type="SAM" id="MobiDB-lite"/>
    </source>
</evidence>
<proteinExistence type="predicted"/>
<feature type="compositionally biased region" description="Basic and acidic residues" evidence="4">
    <location>
        <begin position="764"/>
        <end position="774"/>
    </location>
</feature>
<keyword evidence="1 3" id="KW-0853">WD repeat</keyword>
<keyword evidence="8" id="KW-1185">Reference proteome</keyword>
<dbReference type="EMBL" id="CM035424">
    <property type="protein sequence ID" value="KAH7352311.1"/>
    <property type="molecule type" value="Genomic_DNA"/>
</dbReference>